<protein>
    <submittedName>
        <fullName evidence="12">Cell division protein kinase</fullName>
    </submittedName>
</protein>
<dbReference type="SMART" id="SM00220">
    <property type="entry name" value="S_TKc"/>
    <property type="match status" value="1"/>
</dbReference>
<evidence type="ECO:0000313" key="13">
    <source>
        <dbReference type="Proteomes" id="UP000740883"/>
    </source>
</evidence>
<dbReference type="PROSITE" id="PS00108">
    <property type="entry name" value="PROTEIN_KINASE_ST"/>
    <property type="match status" value="1"/>
</dbReference>
<proteinExistence type="inferred from homology"/>
<evidence type="ECO:0000256" key="10">
    <source>
        <dbReference type="RuleBase" id="RU000304"/>
    </source>
</evidence>
<dbReference type="PROSITE" id="PS50011">
    <property type="entry name" value="PROTEIN_KINASE_DOM"/>
    <property type="match status" value="1"/>
</dbReference>
<keyword evidence="5 9" id="KW-0547">Nucleotide-binding</keyword>
<dbReference type="GO" id="GO:0005524">
    <property type="term" value="F:ATP binding"/>
    <property type="evidence" value="ECO:0007669"/>
    <property type="project" value="UniProtKB-UniRule"/>
</dbReference>
<dbReference type="SUPFAM" id="SSF56112">
    <property type="entry name" value="Protein kinase-like (PK-like)"/>
    <property type="match status" value="1"/>
</dbReference>
<evidence type="ECO:0000259" key="11">
    <source>
        <dbReference type="PROSITE" id="PS50011"/>
    </source>
</evidence>
<keyword evidence="6 12" id="KW-0418">Kinase</keyword>
<dbReference type="InterPro" id="IPR000719">
    <property type="entry name" value="Prot_kinase_dom"/>
</dbReference>
<feature type="domain" description="Protein kinase" evidence="11">
    <location>
        <begin position="4"/>
        <end position="280"/>
    </location>
</feature>
<dbReference type="GO" id="GO:0032968">
    <property type="term" value="P:positive regulation of transcription elongation by RNA polymerase II"/>
    <property type="evidence" value="ECO:0007669"/>
    <property type="project" value="TreeGrafter"/>
</dbReference>
<keyword evidence="13" id="KW-1185">Reference proteome</keyword>
<dbReference type="PANTHER" id="PTHR24056">
    <property type="entry name" value="CELL DIVISION PROTEIN KINASE"/>
    <property type="match status" value="1"/>
</dbReference>
<evidence type="ECO:0000256" key="2">
    <source>
        <dbReference type="ARBA" id="ARBA00006485"/>
    </source>
</evidence>
<keyword evidence="3 10" id="KW-0723">Serine/threonine-protein kinase</keyword>
<dbReference type="PROSITE" id="PS00107">
    <property type="entry name" value="PROTEIN_KINASE_ATP"/>
    <property type="match status" value="1"/>
</dbReference>
<dbReference type="AlphaFoldDB" id="A0A9P6KY09"/>
<comment type="similarity">
    <text evidence="2">Belongs to the protein kinase superfamily. CMGC Ser/Thr protein kinase family. CDC2/CDKX subfamily.</text>
</comment>
<comment type="caution">
    <text evidence="12">The sequence shown here is derived from an EMBL/GenBank/DDBJ whole genome shotgun (WGS) entry which is preliminary data.</text>
</comment>
<dbReference type="InterPro" id="IPR017441">
    <property type="entry name" value="Protein_kinase_ATP_BS"/>
</dbReference>
<evidence type="ECO:0000256" key="8">
    <source>
        <dbReference type="ARBA" id="ARBA00023242"/>
    </source>
</evidence>
<dbReference type="PANTHER" id="PTHR24056:SF546">
    <property type="entry name" value="CYCLIN-DEPENDENT KINASE 12"/>
    <property type="match status" value="1"/>
</dbReference>
<organism evidence="12 13">
    <name type="scientific">Nosema granulosis</name>
    <dbReference type="NCBI Taxonomy" id="83296"/>
    <lineage>
        <taxon>Eukaryota</taxon>
        <taxon>Fungi</taxon>
        <taxon>Fungi incertae sedis</taxon>
        <taxon>Microsporidia</taxon>
        <taxon>Nosematidae</taxon>
        <taxon>Nosema</taxon>
    </lineage>
</organism>
<dbReference type="Pfam" id="PF00069">
    <property type="entry name" value="Pkinase"/>
    <property type="match status" value="1"/>
</dbReference>
<evidence type="ECO:0000256" key="5">
    <source>
        <dbReference type="ARBA" id="ARBA00022741"/>
    </source>
</evidence>
<gene>
    <name evidence="12" type="ORF">NGRA_2094</name>
</gene>
<keyword evidence="4" id="KW-0808">Transferase</keyword>
<dbReference type="InterPro" id="IPR050108">
    <property type="entry name" value="CDK"/>
</dbReference>
<dbReference type="GO" id="GO:0008353">
    <property type="term" value="F:RNA polymerase II CTD heptapeptide repeat kinase activity"/>
    <property type="evidence" value="ECO:0007669"/>
    <property type="project" value="TreeGrafter"/>
</dbReference>
<feature type="binding site" evidence="9">
    <location>
        <position position="33"/>
    </location>
    <ligand>
        <name>ATP</name>
        <dbReference type="ChEBI" id="CHEBI:30616"/>
    </ligand>
</feature>
<comment type="subcellular location">
    <subcellularLocation>
        <location evidence="1">Nucleus</location>
    </subcellularLocation>
</comment>
<evidence type="ECO:0000256" key="9">
    <source>
        <dbReference type="PROSITE-ProRule" id="PRU10141"/>
    </source>
</evidence>
<dbReference type="EMBL" id="SBJO01000186">
    <property type="protein sequence ID" value="KAF9762323.1"/>
    <property type="molecule type" value="Genomic_DNA"/>
</dbReference>
<dbReference type="Gene3D" id="3.30.200.20">
    <property type="entry name" value="Phosphorylase Kinase, domain 1"/>
    <property type="match status" value="1"/>
</dbReference>
<sequence>MDRFKRLEQVGEGSFGKVYRSRSIDLKKDVAIKRIPIDKDNGIPFTAMREIKILKKFSYPYLVKGYDVMYEEGYVFMIMEYMEFDLTGLLNIKYKFTREHINSLIYQLLKGLSYLHSHGLIHRDIKASNILLNRQGHLKLVDFGLTREYASTMTNRVCTLWYRAPELLLGDTKYTDKVDSWSVGCIMLEMGLGCTPFKGSNETSQVKIIFDKLGVPKESYPWKDLFNTKKHEKKETHEEIITNLYGDNFDEDQLCLIRELLCLESANRISAKYALKLKVVNDQDGVFVPIEAEDVHEFKVKEKTQKLP</sequence>
<keyword evidence="7 9" id="KW-0067">ATP-binding</keyword>
<accession>A0A9P6KY09</accession>
<evidence type="ECO:0000256" key="7">
    <source>
        <dbReference type="ARBA" id="ARBA00022840"/>
    </source>
</evidence>
<reference evidence="12 13" key="1">
    <citation type="journal article" date="2020" name="Genome Biol. Evol.">
        <title>Comparative genomics of strictly vertically transmitted, feminizing microsporidia endosymbionts of amphipod crustaceans.</title>
        <authorList>
            <person name="Cormier A."/>
            <person name="Chebbi M.A."/>
            <person name="Giraud I."/>
            <person name="Wattier R."/>
            <person name="Teixeira M."/>
            <person name="Gilbert C."/>
            <person name="Rigaud T."/>
            <person name="Cordaux R."/>
        </authorList>
    </citation>
    <scope>NUCLEOTIDE SEQUENCE [LARGE SCALE GENOMIC DNA]</scope>
    <source>
        <strain evidence="12 13">Ou3-Ou53</strain>
    </source>
</reference>
<evidence type="ECO:0000256" key="1">
    <source>
        <dbReference type="ARBA" id="ARBA00004123"/>
    </source>
</evidence>
<dbReference type="OrthoDB" id="204883at2759"/>
<evidence type="ECO:0000256" key="4">
    <source>
        <dbReference type="ARBA" id="ARBA00022679"/>
    </source>
</evidence>
<name>A0A9P6KY09_9MICR</name>
<dbReference type="GO" id="GO:0051301">
    <property type="term" value="P:cell division"/>
    <property type="evidence" value="ECO:0007669"/>
    <property type="project" value="UniProtKB-KW"/>
</dbReference>
<dbReference type="FunFam" id="1.10.510.10:FF:000624">
    <property type="entry name" value="Mitogen-activated protein kinase"/>
    <property type="match status" value="1"/>
</dbReference>
<evidence type="ECO:0000313" key="12">
    <source>
        <dbReference type="EMBL" id="KAF9762323.1"/>
    </source>
</evidence>
<dbReference type="GO" id="GO:0005634">
    <property type="term" value="C:nucleus"/>
    <property type="evidence" value="ECO:0007669"/>
    <property type="project" value="UniProtKB-SubCell"/>
</dbReference>
<dbReference type="InterPro" id="IPR011009">
    <property type="entry name" value="Kinase-like_dom_sf"/>
</dbReference>
<keyword evidence="12" id="KW-0132">Cell division</keyword>
<dbReference type="GO" id="GO:0000307">
    <property type="term" value="C:cyclin-dependent protein kinase holoenzyme complex"/>
    <property type="evidence" value="ECO:0007669"/>
    <property type="project" value="TreeGrafter"/>
</dbReference>
<evidence type="ECO:0000256" key="6">
    <source>
        <dbReference type="ARBA" id="ARBA00022777"/>
    </source>
</evidence>
<evidence type="ECO:0000256" key="3">
    <source>
        <dbReference type="ARBA" id="ARBA00022527"/>
    </source>
</evidence>
<dbReference type="Proteomes" id="UP000740883">
    <property type="component" value="Unassembled WGS sequence"/>
</dbReference>
<dbReference type="InterPro" id="IPR008271">
    <property type="entry name" value="Ser/Thr_kinase_AS"/>
</dbReference>
<keyword evidence="8" id="KW-0539">Nucleus</keyword>
<keyword evidence="12" id="KW-0131">Cell cycle</keyword>
<dbReference type="Gene3D" id="1.10.510.10">
    <property type="entry name" value="Transferase(Phosphotransferase) domain 1"/>
    <property type="match status" value="1"/>
</dbReference>